<evidence type="ECO:0000313" key="4">
    <source>
        <dbReference type="Proteomes" id="UP000195402"/>
    </source>
</evidence>
<dbReference type="InterPro" id="IPR046960">
    <property type="entry name" value="PPR_At4g14850-like_plant"/>
</dbReference>
<feature type="repeat" description="PPR" evidence="2">
    <location>
        <begin position="439"/>
        <end position="473"/>
    </location>
</feature>
<accession>A0A200R8L7</accession>
<dbReference type="OrthoDB" id="185373at2759"/>
<dbReference type="Pfam" id="PF20431">
    <property type="entry name" value="E_motif"/>
    <property type="match status" value="1"/>
</dbReference>
<feature type="repeat" description="PPR" evidence="2">
    <location>
        <begin position="342"/>
        <end position="376"/>
    </location>
</feature>
<dbReference type="InterPro" id="IPR046848">
    <property type="entry name" value="E_motif"/>
</dbReference>
<comment type="caution">
    <text evidence="3">The sequence shown here is derived from an EMBL/GenBank/DDBJ whole genome shotgun (WGS) entry which is preliminary data.</text>
</comment>
<dbReference type="GO" id="GO:0003723">
    <property type="term" value="F:RNA binding"/>
    <property type="evidence" value="ECO:0007669"/>
    <property type="project" value="InterPro"/>
</dbReference>
<dbReference type="Proteomes" id="UP000195402">
    <property type="component" value="Unassembled WGS sequence"/>
</dbReference>
<evidence type="ECO:0000256" key="2">
    <source>
        <dbReference type="PROSITE-ProRule" id="PRU00708"/>
    </source>
</evidence>
<evidence type="ECO:0000256" key="1">
    <source>
        <dbReference type="ARBA" id="ARBA00022737"/>
    </source>
</evidence>
<dbReference type="FunFam" id="1.25.40.10:FF:000090">
    <property type="entry name" value="Pentatricopeptide repeat-containing protein, chloroplastic"/>
    <property type="match status" value="1"/>
</dbReference>
<dbReference type="PROSITE" id="PS51375">
    <property type="entry name" value="PPR"/>
    <property type="match status" value="8"/>
</dbReference>
<feature type="repeat" description="PPR" evidence="2">
    <location>
        <begin position="577"/>
        <end position="611"/>
    </location>
</feature>
<dbReference type="EMBL" id="MVGT01000287">
    <property type="protein sequence ID" value="OVA19051.1"/>
    <property type="molecule type" value="Genomic_DNA"/>
</dbReference>
<proteinExistence type="predicted"/>
<feature type="repeat" description="PPR" evidence="2">
    <location>
        <begin position="141"/>
        <end position="171"/>
    </location>
</feature>
<name>A0A200R8L7_MACCD</name>
<reference evidence="3" key="1">
    <citation type="journal article" date="2017" name="Mol. Plant">
        <title>The Genome of Medicinal Plant Macleaya cordata Provides New Insights into Benzylisoquinoline Alkaloids Metabolism.</title>
        <authorList>
            <person name="Liu X."/>
            <person name="Liu Y."/>
            <person name="Huang P."/>
            <person name="Ma Y."/>
            <person name="Qing Z."/>
            <person name="Tang Q."/>
            <person name="Cao H."/>
            <person name="Cheng P."/>
            <person name="Zheng Y."/>
            <person name="Yuan Z."/>
            <person name="Zhou Y."/>
            <person name="Liu J."/>
            <person name="Tang Z."/>
            <person name="Zhuo Y."/>
            <person name="Zhang Y."/>
            <person name="Yu L."/>
            <person name="Huang J."/>
            <person name="Yang P."/>
            <person name="Peng Q."/>
            <person name="Zhang J."/>
            <person name="Jiang W."/>
            <person name="Zhang Z."/>
            <person name="Lin K."/>
            <person name="Ro D.K."/>
            <person name="Chen X."/>
            <person name="Xiong X."/>
            <person name="Shang Y."/>
            <person name="Huang S."/>
            <person name="Zeng J."/>
        </authorList>
    </citation>
    <scope>NUCLEOTIDE SEQUENCE [LARGE SCALE GENOMIC DNA]</scope>
    <source>
        <strain evidence="3">BLH2017</strain>
        <tissue evidence="3">Root</tissue>
    </source>
</reference>
<feature type="repeat" description="PPR" evidence="2">
    <location>
        <begin position="475"/>
        <end position="510"/>
    </location>
</feature>
<gene>
    <name evidence="3" type="ORF">BVC80_7091g2</name>
</gene>
<dbReference type="PANTHER" id="PTHR47926:SF347">
    <property type="entry name" value="PENTATRICOPEPTIDE REPEAT-CONTAINING PROTEIN"/>
    <property type="match status" value="1"/>
</dbReference>
<evidence type="ECO:0000313" key="3">
    <source>
        <dbReference type="EMBL" id="OVA19051.1"/>
    </source>
</evidence>
<feature type="repeat" description="PPR" evidence="2">
    <location>
        <begin position="172"/>
        <end position="206"/>
    </location>
</feature>
<feature type="repeat" description="PPR" evidence="2">
    <location>
        <begin position="71"/>
        <end position="105"/>
    </location>
</feature>
<dbReference type="SUPFAM" id="SSF48452">
    <property type="entry name" value="TPR-like"/>
    <property type="match status" value="1"/>
</dbReference>
<feature type="repeat" description="PPR" evidence="2">
    <location>
        <begin position="207"/>
        <end position="241"/>
    </location>
</feature>
<dbReference type="OMA" id="SCLVSCC"/>
<protein>
    <submittedName>
        <fullName evidence="3">Pentatricopeptide repeat</fullName>
    </submittedName>
</protein>
<sequence>MRVPSPSQLNHLLQCCSDSKALKQGRQVHQQIIVHGFGLDPFITTKLIQMYSDCNDFSSTHNLFDKLPQPNVFAWTAILAFYLRNGMYQDCLRTYHQLRWQGTKPDSYIFPKVIRACTQSLSLEEGIEIHTDIIKFDGELNLQVCNSLIDMYSKFGDVQNARRVFDEMLQKDLLSWNSMISGYVCNGFIDLSIKLLDSMRLNGFEPDLVTWNTIMDAYCRIGLCEEASKIFEHVKEPNIISWTSLISGYSRTGKHEISMRIFRDMMSRGGVIPDPDALSSALSSCKLLGNLRSGRELHGYGIKIQEGLEFYNSAGAVLLTMYSGSGKAQFARNVFEFMDKSDVVTWNAMILGLTHLGMGDSALKCFGEMQLIGVKNSQITLSTILPVCDLNLGKQIHADIVKNGFNSAVPVWNALINMYSKCGCIEDAYTVFTNMGTKDVVSWNTMIGGYGIHGHGRAALELLQEMKKQSSILPNSVTFTSALTACSHAGLVDEGLQLFDSWNQEFNFVPTMDHFGCLVDLLARAGRLVDAMDFIKKMPFNPDKSIWGAILAACRAHQNIEIGKIAAENLFSLEPENPGNYVTLSNIYSRAGRFDDSVRVRKLMEARGLVKVSGCSWIGTEN</sequence>
<dbReference type="FunFam" id="1.25.40.10:FF:000285">
    <property type="entry name" value="Pentatricopeptide repeat-containing protein, chloroplastic"/>
    <property type="match status" value="1"/>
</dbReference>
<dbReference type="Pfam" id="PF01535">
    <property type="entry name" value="PPR"/>
    <property type="match status" value="4"/>
</dbReference>
<dbReference type="InterPro" id="IPR011990">
    <property type="entry name" value="TPR-like_helical_dom_sf"/>
</dbReference>
<organism evidence="3 4">
    <name type="scientific">Macleaya cordata</name>
    <name type="common">Five-seeded plume-poppy</name>
    <name type="synonym">Bocconia cordata</name>
    <dbReference type="NCBI Taxonomy" id="56857"/>
    <lineage>
        <taxon>Eukaryota</taxon>
        <taxon>Viridiplantae</taxon>
        <taxon>Streptophyta</taxon>
        <taxon>Embryophyta</taxon>
        <taxon>Tracheophyta</taxon>
        <taxon>Spermatophyta</taxon>
        <taxon>Magnoliopsida</taxon>
        <taxon>Ranunculales</taxon>
        <taxon>Papaveraceae</taxon>
        <taxon>Papaveroideae</taxon>
        <taxon>Macleaya</taxon>
    </lineage>
</organism>
<dbReference type="InterPro" id="IPR002885">
    <property type="entry name" value="PPR_rpt"/>
</dbReference>
<dbReference type="Pfam" id="PF13041">
    <property type="entry name" value="PPR_2"/>
    <property type="match status" value="2"/>
</dbReference>
<dbReference type="GO" id="GO:0009451">
    <property type="term" value="P:RNA modification"/>
    <property type="evidence" value="ECO:0007669"/>
    <property type="project" value="InterPro"/>
</dbReference>
<dbReference type="NCBIfam" id="TIGR00756">
    <property type="entry name" value="PPR"/>
    <property type="match status" value="7"/>
</dbReference>
<dbReference type="Gene3D" id="1.25.40.10">
    <property type="entry name" value="Tetratricopeptide repeat domain"/>
    <property type="match status" value="6"/>
</dbReference>
<dbReference type="AlphaFoldDB" id="A0A200R8L7"/>
<keyword evidence="1" id="KW-0677">Repeat</keyword>
<dbReference type="PANTHER" id="PTHR47926">
    <property type="entry name" value="PENTATRICOPEPTIDE REPEAT-CONTAINING PROTEIN"/>
    <property type="match status" value="1"/>
</dbReference>
<keyword evidence="4" id="KW-1185">Reference proteome</keyword>
<dbReference type="InParanoid" id="A0A200R8L7"/>